<name>A0AAD2HET0_9AGAR</name>
<evidence type="ECO:0000256" key="1">
    <source>
        <dbReference type="SAM" id="MobiDB-lite"/>
    </source>
</evidence>
<feature type="non-terminal residue" evidence="2">
    <location>
        <position position="173"/>
    </location>
</feature>
<comment type="caution">
    <text evidence="2">The sequence shown here is derived from an EMBL/GenBank/DDBJ whole genome shotgun (WGS) entry which is preliminary data.</text>
</comment>
<sequence length="173" mass="19690">MASLACTYIHHHATYAGIDILTLYETNGIPRSSQPLIKFVDRLPGSLSHDLGAVLLPLRLRQKSLKRDPLIPAVVDQPRPRDIDDGEVPGRLERERPRAPRPREARVPNLEPVEQRRVVRERRVQPRRVGELHVAHRLARAAREELRHRVAHRALAAGPPPVRRARVAPQARM</sequence>
<gene>
    <name evidence="2" type="ORF">MYCIT1_LOCUS20191</name>
</gene>
<protein>
    <submittedName>
        <fullName evidence="2">Uncharacterized protein</fullName>
    </submittedName>
</protein>
<proteinExistence type="predicted"/>
<accession>A0AAD2HET0</accession>
<dbReference type="Proteomes" id="UP001295794">
    <property type="component" value="Unassembled WGS sequence"/>
</dbReference>
<dbReference type="EMBL" id="CAVNYO010000397">
    <property type="protein sequence ID" value="CAK5273616.1"/>
    <property type="molecule type" value="Genomic_DNA"/>
</dbReference>
<organism evidence="2 3">
    <name type="scientific">Mycena citricolor</name>
    <dbReference type="NCBI Taxonomy" id="2018698"/>
    <lineage>
        <taxon>Eukaryota</taxon>
        <taxon>Fungi</taxon>
        <taxon>Dikarya</taxon>
        <taxon>Basidiomycota</taxon>
        <taxon>Agaricomycotina</taxon>
        <taxon>Agaricomycetes</taxon>
        <taxon>Agaricomycetidae</taxon>
        <taxon>Agaricales</taxon>
        <taxon>Marasmiineae</taxon>
        <taxon>Mycenaceae</taxon>
        <taxon>Mycena</taxon>
    </lineage>
</organism>
<feature type="region of interest" description="Disordered" evidence="1">
    <location>
        <begin position="75"/>
        <end position="107"/>
    </location>
</feature>
<feature type="compositionally biased region" description="Basic and acidic residues" evidence="1">
    <location>
        <begin position="78"/>
        <end position="106"/>
    </location>
</feature>
<evidence type="ECO:0000313" key="2">
    <source>
        <dbReference type="EMBL" id="CAK5273616.1"/>
    </source>
</evidence>
<dbReference type="AlphaFoldDB" id="A0AAD2HET0"/>
<evidence type="ECO:0000313" key="3">
    <source>
        <dbReference type="Proteomes" id="UP001295794"/>
    </source>
</evidence>
<reference evidence="2" key="1">
    <citation type="submission" date="2023-11" db="EMBL/GenBank/DDBJ databases">
        <authorList>
            <person name="De Vega J J."/>
            <person name="De Vega J J."/>
        </authorList>
    </citation>
    <scope>NUCLEOTIDE SEQUENCE</scope>
</reference>
<keyword evidence="3" id="KW-1185">Reference proteome</keyword>